<dbReference type="EMBL" id="CM000832">
    <property type="protein sequence ID" value="EET08155.1"/>
    <property type="molecule type" value="Genomic_DNA"/>
</dbReference>
<proteinExistence type="predicted"/>
<dbReference type="HOGENOM" id="CLU_3023205_0_0_4"/>
<gene>
    <name evidence="1" type="ORF">BURPS1710A_1044</name>
</gene>
<organism evidence="1">
    <name type="scientific">Burkholderia pseudomallei 1710a</name>
    <dbReference type="NCBI Taxonomy" id="320371"/>
    <lineage>
        <taxon>Bacteria</taxon>
        <taxon>Pseudomonadati</taxon>
        <taxon>Pseudomonadota</taxon>
        <taxon>Betaproteobacteria</taxon>
        <taxon>Burkholderiales</taxon>
        <taxon>Burkholderiaceae</taxon>
        <taxon>Burkholderia</taxon>
        <taxon>pseudomallei group</taxon>
    </lineage>
</organism>
<dbReference type="Proteomes" id="UP000001812">
    <property type="component" value="Chromosome I"/>
</dbReference>
<name>A0A0E1W4K3_BURPE</name>
<dbReference type="AlphaFoldDB" id="A0A0E1W4K3"/>
<evidence type="ECO:0000313" key="1">
    <source>
        <dbReference type="EMBL" id="EET08155.1"/>
    </source>
</evidence>
<reference evidence="1" key="1">
    <citation type="submission" date="2009-05" db="EMBL/GenBank/DDBJ databases">
        <authorList>
            <person name="Harkins D.M."/>
            <person name="DeShazer D."/>
            <person name="Woods D.E."/>
            <person name="Brinkac L.M."/>
            <person name="Brown K.A."/>
            <person name="Hung G.C."/>
            <person name="Tuanyok A."/>
            <person name="Zhang B."/>
            <person name="Nierman W.C."/>
        </authorList>
    </citation>
    <scope>NUCLEOTIDE SEQUENCE [LARGE SCALE GENOMIC DNA]</scope>
    <source>
        <strain evidence="1">1710a</strain>
    </source>
</reference>
<protein>
    <submittedName>
        <fullName evidence="1">Uncharacterized protein</fullName>
    </submittedName>
</protein>
<dbReference type="RefSeq" id="WP_004199090.1">
    <property type="nucleotide sequence ID" value="NZ_CM000832.1"/>
</dbReference>
<sequence>MHALRCLPAKQSGRFFRGARTVRAHRARGGRARRTDLGRYAYAPFFSLKRTRPRADIAASR</sequence>
<accession>A0A0E1W4K3</accession>